<organism evidence="7 8">
    <name type="scientific">Herbaspirillum lusitanum</name>
    <dbReference type="NCBI Taxonomy" id="213312"/>
    <lineage>
        <taxon>Bacteria</taxon>
        <taxon>Pseudomonadati</taxon>
        <taxon>Pseudomonadota</taxon>
        <taxon>Betaproteobacteria</taxon>
        <taxon>Burkholderiales</taxon>
        <taxon>Oxalobacteraceae</taxon>
        <taxon>Herbaspirillum</taxon>
    </lineage>
</organism>
<dbReference type="PROSITE" id="PS50968">
    <property type="entry name" value="BIOTINYL_LIPOYL"/>
    <property type="match status" value="1"/>
</dbReference>
<dbReference type="InterPro" id="IPR001249">
    <property type="entry name" value="AcCoA_biotinCC"/>
</dbReference>
<dbReference type="SUPFAM" id="SSF51230">
    <property type="entry name" value="Single hybrid motif"/>
    <property type="match status" value="1"/>
</dbReference>
<protein>
    <recommendedName>
        <fullName evidence="2 4">Biotin carboxyl carrier protein of acetyl-CoA carboxylase</fullName>
    </recommendedName>
</protein>
<feature type="compositionally biased region" description="Low complexity" evidence="5">
    <location>
        <begin position="39"/>
        <end position="76"/>
    </location>
</feature>
<dbReference type="RefSeq" id="WP_408160843.1">
    <property type="nucleotide sequence ID" value="NZ_JAQQFM010000019.1"/>
</dbReference>
<evidence type="ECO:0000259" key="6">
    <source>
        <dbReference type="PROSITE" id="PS50968"/>
    </source>
</evidence>
<evidence type="ECO:0000256" key="1">
    <source>
        <dbReference type="ARBA" id="ARBA00003761"/>
    </source>
</evidence>
<comment type="pathway">
    <text evidence="4">Lipid metabolism; fatty acid biosynthesis.</text>
</comment>
<evidence type="ECO:0000256" key="3">
    <source>
        <dbReference type="ARBA" id="ARBA00023267"/>
    </source>
</evidence>
<comment type="caution">
    <text evidence="7">The sequence shown here is derived from an EMBL/GenBank/DDBJ whole genome shotgun (WGS) entry which is preliminary data.</text>
</comment>
<name>A0ABW9AIE9_9BURK</name>
<evidence type="ECO:0000256" key="4">
    <source>
        <dbReference type="RuleBase" id="RU364072"/>
    </source>
</evidence>
<keyword evidence="4" id="KW-0443">Lipid metabolism</keyword>
<dbReference type="InterPro" id="IPR000089">
    <property type="entry name" value="Biotin_lipoyl"/>
</dbReference>
<keyword evidence="3 4" id="KW-0092">Biotin</keyword>
<dbReference type="InterPro" id="IPR050709">
    <property type="entry name" value="Biotin_Carboxyl_Carrier/Decarb"/>
</dbReference>
<dbReference type="PRINTS" id="PR01071">
    <property type="entry name" value="ACOABIOTINCC"/>
</dbReference>
<evidence type="ECO:0000313" key="8">
    <source>
        <dbReference type="Proteomes" id="UP001629246"/>
    </source>
</evidence>
<proteinExistence type="predicted"/>
<gene>
    <name evidence="7" type="primary">accB</name>
    <name evidence="7" type="ORF">PQR62_25265</name>
</gene>
<keyword evidence="4" id="KW-0275">Fatty acid biosynthesis</keyword>
<feature type="domain" description="Lipoyl-binding" evidence="6">
    <location>
        <begin position="76"/>
        <end position="152"/>
    </location>
</feature>
<reference evidence="7 8" key="1">
    <citation type="journal article" date="2024" name="Chem. Sci.">
        <title>Discovery of megapolipeptins by genome mining of a Burkholderiales bacteria collection.</title>
        <authorList>
            <person name="Paulo B.S."/>
            <person name="Recchia M.J.J."/>
            <person name="Lee S."/>
            <person name="Fergusson C.H."/>
            <person name="Romanowski S.B."/>
            <person name="Hernandez A."/>
            <person name="Krull N."/>
            <person name="Liu D.Y."/>
            <person name="Cavanagh H."/>
            <person name="Bos A."/>
            <person name="Gray C.A."/>
            <person name="Murphy B.T."/>
            <person name="Linington R.G."/>
            <person name="Eustaquio A.S."/>
        </authorList>
    </citation>
    <scope>NUCLEOTIDE SEQUENCE [LARGE SCALE GENOMIC DNA]</scope>
    <source>
        <strain evidence="7 8">RL21-008-BIB-A</strain>
    </source>
</reference>
<dbReference type="CDD" id="cd06850">
    <property type="entry name" value="biotinyl_domain"/>
    <property type="match status" value="1"/>
</dbReference>
<dbReference type="Gene3D" id="2.40.50.100">
    <property type="match status" value="1"/>
</dbReference>
<evidence type="ECO:0000256" key="2">
    <source>
        <dbReference type="ARBA" id="ARBA00017562"/>
    </source>
</evidence>
<dbReference type="PANTHER" id="PTHR45266:SF3">
    <property type="entry name" value="OXALOACETATE DECARBOXYLASE ALPHA CHAIN"/>
    <property type="match status" value="1"/>
</dbReference>
<comment type="function">
    <text evidence="1 4">This protein is a component of the acetyl coenzyme A carboxylase complex; first, biotin carboxylase catalyzes the carboxylation of the carrier protein and then the transcarboxylase transfers the carboxyl group to form malonyl-CoA.</text>
</comment>
<dbReference type="Proteomes" id="UP001629246">
    <property type="component" value="Unassembled WGS sequence"/>
</dbReference>
<keyword evidence="8" id="KW-1185">Reference proteome</keyword>
<accession>A0ABW9AIE9</accession>
<feature type="region of interest" description="Disordered" evidence="5">
    <location>
        <begin position="29"/>
        <end position="77"/>
    </location>
</feature>
<dbReference type="PANTHER" id="PTHR45266">
    <property type="entry name" value="OXALOACETATE DECARBOXYLASE ALPHA CHAIN"/>
    <property type="match status" value="1"/>
</dbReference>
<keyword evidence="4" id="KW-0444">Lipid biosynthesis</keyword>
<keyword evidence="4" id="KW-0276">Fatty acid metabolism</keyword>
<dbReference type="GO" id="GO:0003989">
    <property type="term" value="F:acetyl-CoA carboxylase activity"/>
    <property type="evidence" value="ECO:0007669"/>
    <property type="project" value="UniProtKB-EC"/>
</dbReference>
<evidence type="ECO:0000256" key="5">
    <source>
        <dbReference type="SAM" id="MobiDB-lite"/>
    </source>
</evidence>
<evidence type="ECO:0000313" key="7">
    <source>
        <dbReference type="EMBL" id="MFL9927605.1"/>
    </source>
</evidence>
<dbReference type="Pfam" id="PF00364">
    <property type="entry name" value="Biotin_lipoyl"/>
    <property type="match status" value="1"/>
</dbReference>
<sequence length="152" mass="15947">MDLPRIKALIELLHDSRLTALELSEDGDSIRLERNPQGSVPAPTVSTPSTASAAPLSAAQNAASPAPAPKAASAPSHLVKAPMQGILHLTPAPDEAPFVSVGDRVEAEQVICVIEAMKMFNTLETEVAGRIVEILAQPGSEVKAGQPLFRIE</sequence>
<dbReference type="NCBIfam" id="TIGR00531">
    <property type="entry name" value="BCCP"/>
    <property type="match status" value="1"/>
</dbReference>
<dbReference type="InterPro" id="IPR011053">
    <property type="entry name" value="Single_hybrid_motif"/>
</dbReference>
<keyword evidence="7" id="KW-0436">Ligase</keyword>
<dbReference type="EMBL" id="JAQQFM010000019">
    <property type="protein sequence ID" value="MFL9927605.1"/>
    <property type="molecule type" value="Genomic_DNA"/>
</dbReference>